<comment type="subcellular location">
    <subcellularLocation>
        <location evidence="1">Endoplasmic reticulum membrane</location>
        <topology evidence="1">Single-pass type I membrane protein</topology>
    </subcellularLocation>
</comment>
<name>B3S5P3_TRIAD</name>
<dbReference type="PhylomeDB" id="B3S5P3"/>
<evidence type="ECO:0000256" key="1">
    <source>
        <dbReference type="ARBA" id="ARBA00004115"/>
    </source>
</evidence>
<protein>
    <recommendedName>
        <fullName evidence="3">ER membrane protein complex subunit 10</fullName>
    </recommendedName>
</protein>
<dbReference type="AlphaFoldDB" id="B3S5P3"/>
<evidence type="ECO:0000256" key="2">
    <source>
        <dbReference type="ARBA" id="ARBA00007695"/>
    </source>
</evidence>
<dbReference type="HOGENOM" id="CLU_065716_2_0_1"/>
<dbReference type="OMA" id="QFNDVLW"/>
<keyword evidence="5 9" id="KW-0732">Signal</keyword>
<dbReference type="FunCoup" id="B3S5P3">
    <property type="interactions" value="775"/>
</dbReference>
<dbReference type="GeneID" id="6756674"/>
<evidence type="ECO:0000256" key="5">
    <source>
        <dbReference type="ARBA" id="ARBA00022729"/>
    </source>
</evidence>
<dbReference type="EMBL" id="DS985251">
    <property type="protein sequence ID" value="EDV21829.1"/>
    <property type="molecule type" value="Genomic_DNA"/>
</dbReference>
<accession>B3S5P3</accession>
<dbReference type="STRING" id="10228.B3S5P3"/>
<keyword evidence="6" id="KW-0256">Endoplasmic reticulum</keyword>
<evidence type="ECO:0000256" key="7">
    <source>
        <dbReference type="ARBA" id="ARBA00022989"/>
    </source>
</evidence>
<gene>
    <name evidence="10" type="ORF">TRIADDRAFT_59427</name>
</gene>
<dbReference type="PANTHER" id="PTHR21397:SF4">
    <property type="entry name" value="ER MEMBRANE PROTEIN COMPLEX SUBUNIT 10"/>
    <property type="match status" value="1"/>
</dbReference>
<dbReference type="Pfam" id="PF21203">
    <property type="entry name" value="ECM10"/>
    <property type="match status" value="1"/>
</dbReference>
<keyword evidence="8" id="KW-0472">Membrane</keyword>
<evidence type="ECO:0000256" key="6">
    <source>
        <dbReference type="ARBA" id="ARBA00022824"/>
    </source>
</evidence>
<comment type="similarity">
    <text evidence="2">Belongs to the EMC10 family.</text>
</comment>
<keyword evidence="11" id="KW-1185">Reference proteome</keyword>
<evidence type="ECO:0000313" key="11">
    <source>
        <dbReference type="Proteomes" id="UP000009022"/>
    </source>
</evidence>
<evidence type="ECO:0000256" key="3">
    <source>
        <dbReference type="ARBA" id="ARBA00020105"/>
    </source>
</evidence>
<dbReference type="RefSeq" id="XP_002115466.1">
    <property type="nucleotide sequence ID" value="XM_002115430.1"/>
</dbReference>
<dbReference type="CTD" id="6756674"/>
<dbReference type="GO" id="GO:0072546">
    <property type="term" value="C:EMC complex"/>
    <property type="evidence" value="ECO:0000318"/>
    <property type="project" value="GO_Central"/>
</dbReference>
<evidence type="ECO:0000256" key="9">
    <source>
        <dbReference type="SAM" id="SignalP"/>
    </source>
</evidence>
<evidence type="ECO:0000313" key="10">
    <source>
        <dbReference type="EMBL" id="EDV21829.1"/>
    </source>
</evidence>
<feature type="signal peptide" evidence="9">
    <location>
        <begin position="1"/>
        <end position="20"/>
    </location>
</feature>
<evidence type="ECO:0000256" key="4">
    <source>
        <dbReference type="ARBA" id="ARBA00022692"/>
    </source>
</evidence>
<reference evidence="10 11" key="1">
    <citation type="journal article" date="2008" name="Nature">
        <title>The Trichoplax genome and the nature of placozoans.</title>
        <authorList>
            <person name="Srivastava M."/>
            <person name="Begovic E."/>
            <person name="Chapman J."/>
            <person name="Putnam N.H."/>
            <person name="Hellsten U."/>
            <person name="Kawashima T."/>
            <person name="Kuo A."/>
            <person name="Mitros T."/>
            <person name="Salamov A."/>
            <person name="Carpenter M.L."/>
            <person name="Signorovitch A.Y."/>
            <person name="Moreno M.A."/>
            <person name="Kamm K."/>
            <person name="Grimwood J."/>
            <person name="Schmutz J."/>
            <person name="Shapiro H."/>
            <person name="Grigoriev I.V."/>
            <person name="Buss L.W."/>
            <person name="Schierwater B."/>
            <person name="Dellaporta S.L."/>
            <person name="Rokhsar D.S."/>
        </authorList>
    </citation>
    <scope>NUCLEOTIDE SEQUENCE [LARGE SCALE GENOMIC DNA]</scope>
    <source>
        <strain evidence="10 11">Grell-BS-1999</strain>
    </source>
</reference>
<dbReference type="Proteomes" id="UP000009022">
    <property type="component" value="Unassembled WGS sequence"/>
</dbReference>
<dbReference type="PANTHER" id="PTHR21397">
    <property type="entry name" value="CHROMATIN COMPLEXES SUBUNIT BAP18-RELATED"/>
    <property type="match status" value="1"/>
</dbReference>
<evidence type="ECO:0000256" key="8">
    <source>
        <dbReference type="ARBA" id="ARBA00023136"/>
    </source>
</evidence>
<dbReference type="InParanoid" id="B3S5P3"/>
<keyword evidence="7" id="KW-1133">Transmembrane helix</keyword>
<dbReference type="CDD" id="cd22209">
    <property type="entry name" value="EMC10"/>
    <property type="match status" value="1"/>
</dbReference>
<organism evidence="10 11">
    <name type="scientific">Trichoplax adhaerens</name>
    <name type="common">Trichoplax reptans</name>
    <dbReference type="NCBI Taxonomy" id="10228"/>
    <lineage>
        <taxon>Eukaryota</taxon>
        <taxon>Metazoa</taxon>
        <taxon>Placozoa</taxon>
        <taxon>Uniplacotomia</taxon>
        <taxon>Trichoplacea</taxon>
        <taxon>Trichoplacidae</taxon>
        <taxon>Trichoplax</taxon>
    </lineage>
</organism>
<dbReference type="OrthoDB" id="1894652at2759"/>
<keyword evidence="4" id="KW-0812">Transmembrane</keyword>
<proteinExistence type="inferred from homology"/>
<dbReference type="KEGG" id="tad:TRIADDRAFT_59427"/>
<sequence length="237" mass="26245">MADKLSAPLLLILSTVDCLADTPVERPFSLMLPIEHAFGKYVEKGTLAFKSFKSPDARMTDQVTLSSDQLQKLDVLSSGGGLYRIRIPMMISNSNNTFVSSFVKACSVYRLNSTDEIFIHTDGISKVLSIWMVTNPPYCDQNEFDQDRRFANEFKTTASIRIPQATPSPDTQDYIRMMEEQARSKTAEGKTEKKSFLAKYWMYIVPAFIFMMLMSQDNPQGGGRGEGGSGGGGGGSQ</sequence>
<dbReference type="eggNOG" id="KOG4827">
    <property type="taxonomic scope" value="Eukaryota"/>
</dbReference>
<feature type="chain" id="PRO_5002798511" description="ER membrane protein complex subunit 10" evidence="9">
    <location>
        <begin position="21"/>
        <end position="237"/>
    </location>
</feature>